<protein>
    <submittedName>
        <fullName evidence="2">Uncharacterized protein</fullName>
    </submittedName>
</protein>
<organism evidence="2 3">
    <name type="scientific">Belliella aquatica</name>
    <dbReference type="NCBI Taxonomy" id="1323734"/>
    <lineage>
        <taxon>Bacteria</taxon>
        <taxon>Pseudomonadati</taxon>
        <taxon>Bacteroidota</taxon>
        <taxon>Cytophagia</taxon>
        <taxon>Cytophagales</taxon>
        <taxon>Cyclobacteriaceae</taxon>
        <taxon>Belliella</taxon>
    </lineage>
</organism>
<accession>A0ABQ1M3W6</accession>
<name>A0ABQ1M3W6_9BACT</name>
<feature type="transmembrane region" description="Helical" evidence="1">
    <location>
        <begin position="24"/>
        <end position="42"/>
    </location>
</feature>
<evidence type="ECO:0000256" key="1">
    <source>
        <dbReference type="SAM" id="Phobius"/>
    </source>
</evidence>
<gene>
    <name evidence="2" type="ORF">GCM10010993_07540</name>
</gene>
<dbReference type="Proteomes" id="UP000635885">
    <property type="component" value="Unassembled WGS sequence"/>
</dbReference>
<comment type="caution">
    <text evidence="2">The sequence shown here is derived from an EMBL/GenBank/DDBJ whole genome shotgun (WGS) entry which is preliminary data.</text>
</comment>
<keyword evidence="3" id="KW-1185">Reference proteome</keyword>
<keyword evidence="1" id="KW-0472">Membrane</keyword>
<evidence type="ECO:0000313" key="2">
    <source>
        <dbReference type="EMBL" id="GGC31118.1"/>
    </source>
</evidence>
<sequence length="86" mass="9704">MNGHFLSFEIHFITNQITKMKKKILMSLCFAFFGATFGFATLERIYEECKPVTLSCGFQTIVCADDLEEMLVLIAEAEEVLCGNPD</sequence>
<reference evidence="3" key="1">
    <citation type="journal article" date="2019" name="Int. J. Syst. Evol. Microbiol.">
        <title>The Global Catalogue of Microorganisms (GCM) 10K type strain sequencing project: providing services to taxonomists for standard genome sequencing and annotation.</title>
        <authorList>
            <consortium name="The Broad Institute Genomics Platform"/>
            <consortium name="The Broad Institute Genome Sequencing Center for Infectious Disease"/>
            <person name="Wu L."/>
            <person name="Ma J."/>
        </authorList>
    </citation>
    <scope>NUCLEOTIDE SEQUENCE [LARGE SCALE GENOMIC DNA]</scope>
    <source>
        <strain evidence="3">CGMCC 1.12479</strain>
    </source>
</reference>
<dbReference type="EMBL" id="BMFD01000002">
    <property type="protein sequence ID" value="GGC31118.1"/>
    <property type="molecule type" value="Genomic_DNA"/>
</dbReference>
<keyword evidence="1" id="KW-1133">Transmembrane helix</keyword>
<keyword evidence="1" id="KW-0812">Transmembrane</keyword>
<evidence type="ECO:0000313" key="3">
    <source>
        <dbReference type="Proteomes" id="UP000635885"/>
    </source>
</evidence>
<proteinExistence type="predicted"/>